<comment type="caution">
    <text evidence="2">The sequence shown here is derived from an EMBL/GenBank/DDBJ whole genome shotgun (WGS) entry which is preliminary data.</text>
</comment>
<dbReference type="Pfam" id="PF21344">
    <property type="entry name" value="Zn_ribbon_LysW"/>
    <property type="match status" value="1"/>
</dbReference>
<dbReference type="InterPro" id="IPR005906">
    <property type="entry name" value="LysW"/>
</dbReference>
<dbReference type="Proteomes" id="UP001634747">
    <property type="component" value="Unassembled WGS sequence"/>
</dbReference>
<evidence type="ECO:0000313" key="2">
    <source>
        <dbReference type="EMBL" id="MFN2977177.1"/>
    </source>
</evidence>
<dbReference type="RefSeq" id="WP_263414652.1">
    <property type="nucleotide sequence ID" value="NZ_BAABBH010000001.1"/>
</dbReference>
<accession>A0ABW9KNM7</accession>
<evidence type="ECO:0000313" key="3">
    <source>
        <dbReference type="Proteomes" id="UP001634747"/>
    </source>
</evidence>
<name>A0ABW9KNM7_9BACT</name>
<gene>
    <name evidence="2" type="ORF">ACK2TP_15505</name>
</gene>
<feature type="region of interest" description="Disordered" evidence="1">
    <location>
        <begin position="48"/>
        <end position="70"/>
    </location>
</feature>
<reference evidence="2 3" key="1">
    <citation type="submission" date="2024-12" db="EMBL/GenBank/DDBJ databases">
        <authorList>
            <person name="Lee Y."/>
        </authorList>
    </citation>
    <scope>NUCLEOTIDE SEQUENCE [LARGE SCALE GENOMIC DNA]</scope>
    <source>
        <strain evidence="2 3">03SUJ4</strain>
    </source>
</reference>
<organism evidence="2 3">
    <name type="scientific">Terriglobus aquaticus</name>
    <dbReference type="NCBI Taxonomy" id="940139"/>
    <lineage>
        <taxon>Bacteria</taxon>
        <taxon>Pseudomonadati</taxon>
        <taxon>Acidobacteriota</taxon>
        <taxon>Terriglobia</taxon>
        <taxon>Terriglobales</taxon>
        <taxon>Acidobacteriaceae</taxon>
        <taxon>Terriglobus</taxon>
    </lineage>
</organism>
<proteinExistence type="predicted"/>
<evidence type="ECO:0000256" key="1">
    <source>
        <dbReference type="SAM" id="MobiDB-lite"/>
    </source>
</evidence>
<sequence>MAATCPECDNPLDIDVDDVEEGETVTCDECGTELEVISTEPLQLSVVDAEGYDDEDDGYRHTGSDDEDDE</sequence>
<evidence type="ECO:0008006" key="4">
    <source>
        <dbReference type="Google" id="ProtNLM"/>
    </source>
</evidence>
<dbReference type="EMBL" id="JBJYXY010000001">
    <property type="protein sequence ID" value="MFN2977177.1"/>
    <property type="molecule type" value="Genomic_DNA"/>
</dbReference>
<protein>
    <recommendedName>
        <fullName evidence="4">Alpha-aminoadipate carrier protein LysW</fullName>
    </recommendedName>
</protein>
<keyword evidence="3" id="KW-1185">Reference proteome</keyword>
<dbReference type="Gene3D" id="2.20.28.160">
    <property type="match status" value="1"/>
</dbReference>